<dbReference type="PANTHER" id="PTHR46749">
    <property type="entry name" value="COMPLEX III ASSEMBLY FACTOR LYRM7"/>
    <property type="match status" value="1"/>
</dbReference>
<dbReference type="PANTHER" id="PTHR46749:SF1">
    <property type="entry name" value="COMPLEX III ASSEMBLY FACTOR LYRM7"/>
    <property type="match status" value="1"/>
</dbReference>
<comment type="similarity">
    <text evidence="2">Belongs to the complex I LYR family. MZM1 subfamily.</text>
</comment>
<comment type="caution">
    <text evidence="9">The sequence shown here is derived from an EMBL/GenBank/DDBJ whole genome shotgun (WGS) entry which is preliminary data.</text>
</comment>
<evidence type="ECO:0000256" key="2">
    <source>
        <dbReference type="ARBA" id="ARBA00009949"/>
    </source>
</evidence>
<keyword evidence="10" id="KW-1185">Reference proteome</keyword>
<evidence type="ECO:0000256" key="5">
    <source>
        <dbReference type="ARBA" id="ARBA00022946"/>
    </source>
</evidence>
<evidence type="ECO:0000256" key="7">
    <source>
        <dbReference type="ARBA" id="ARBA00023186"/>
    </source>
</evidence>
<reference evidence="9" key="2">
    <citation type="submission" date="2023-06" db="EMBL/GenBank/DDBJ databases">
        <authorList>
            <consortium name="Lawrence Berkeley National Laboratory"/>
            <person name="Haridas S."/>
            <person name="Hensen N."/>
            <person name="Bonometti L."/>
            <person name="Westerberg I."/>
            <person name="Brannstrom I.O."/>
            <person name="Guillou S."/>
            <person name="Cros-Aarteil S."/>
            <person name="Calhoun S."/>
            <person name="Kuo A."/>
            <person name="Mondo S."/>
            <person name="Pangilinan J."/>
            <person name="Riley R."/>
            <person name="Labutti K."/>
            <person name="Andreopoulos B."/>
            <person name="Lipzen A."/>
            <person name="Chen C."/>
            <person name="Yanf M."/>
            <person name="Daum C."/>
            <person name="Ng V."/>
            <person name="Clum A."/>
            <person name="Steindorff A."/>
            <person name="Ohm R."/>
            <person name="Martin F."/>
            <person name="Silar P."/>
            <person name="Natvig D."/>
            <person name="Lalanne C."/>
            <person name="Gautier V."/>
            <person name="Ament-Velasquez S.L."/>
            <person name="Kruys A."/>
            <person name="Hutchinson M.I."/>
            <person name="Powell A.J."/>
            <person name="Barry K."/>
            <person name="Miller A.N."/>
            <person name="Grigoriev I.V."/>
            <person name="Debuchy R."/>
            <person name="Gladieux P."/>
            <person name="Thoren M.H."/>
            <person name="Johannesson H."/>
        </authorList>
    </citation>
    <scope>NUCLEOTIDE SEQUENCE</scope>
    <source>
        <strain evidence="9">SMH4131-1</strain>
    </source>
</reference>
<sequence length="96" mass="10983">MALQAYRHLMRAAEIAFKGDFRMLDAARSQIRHGFQEKAALASSEVQPAIQQAEEIATFLKANLVQGRKEGEVYSKHDFFWILSAPVRIYISRNSR</sequence>
<evidence type="ECO:0000256" key="1">
    <source>
        <dbReference type="ARBA" id="ARBA00004305"/>
    </source>
</evidence>
<comment type="subcellular location">
    <subcellularLocation>
        <location evidence="1">Mitochondrion matrix</location>
    </subcellularLocation>
</comment>
<dbReference type="Proteomes" id="UP001286456">
    <property type="component" value="Unassembled WGS sequence"/>
</dbReference>
<dbReference type="GO" id="GO:0005759">
    <property type="term" value="C:mitochondrial matrix"/>
    <property type="evidence" value="ECO:0007669"/>
    <property type="project" value="UniProtKB-SubCell"/>
</dbReference>
<dbReference type="GO" id="GO:0034551">
    <property type="term" value="P:mitochondrial respiratory chain complex III assembly"/>
    <property type="evidence" value="ECO:0007669"/>
    <property type="project" value="InterPro"/>
</dbReference>
<keyword evidence="7" id="KW-0143">Chaperone</keyword>
<keyword evidence="6" id="KW-0496">Mitochondrion</keyword>
<dbReference type="InterPro" id="IPR050435">
    <property type="entry name" value="MZM1/LYRM7"/>
</dbReference>
<reference evidence="9" key="1">
    <citation type="journal article" date="2023" name="Mol. Phylogenet. Evol.">
        <title>Genome-scale phylogeny and comparative genomics of the fungal order Sordariales.</title>
        <authorList>
            <person name="Hensen N."/>
            <person name="Bonometti L."/>
            <person name="Westerberg I."/>
            <person name="Brannstrom I.O."/>
            <person name="Guillou S."/>
            <person name="Cros-Aarteil S."/>
            <person name="Calhoun S."/>
            <person name="Haridas S."/>
            <person name="Kuo A."/>
            <person name="Mondo S."/>
            <person name="Pangilinan J."/>
            <person name="Riley R."/>
            <person name="LaButti K."/>
            <person name="Andreopoulos B."/>
            <person name="Lipzen A."/>
            <person name="Chen C."/>
            <person name="Yan M."/>
            <person name="Daum C."/>
            <person name="Ng V."/>
            <person name="Clum A."/>
            <person name="Steindorff A."/>
            <person name="Ohm R.A."/>
            <person name="Martin F."/>
            <person name="Silar P."/>
            <person name="Natvig D.O."/>
            <person name="Lalanne C."/>
            <person name="Gautier V."/>
            <person name="Ament-Velasquez S.L."/>
            <person name="Kruys A."/>
            <person name="Hutchinson M.I."/>
            <person name="Powell A.J."/>
            <person name="Barry K."/>
            <person name="Miller A.N."/>
            <person name="Grigoriev I.V."/>
            <person name="Debuchy R."/>
            <person name="Gladieux P."/>
            <person name="Hiltunen Thoren M."/>
            <person name="Johannesson H."/>
        </authorList>
    </citation>
    <scope>NUCLEOTIDE SEQUENCE</scope>
    <source>
        <strain evidence="9">SMH4131-1</strain>
    </source>
</reference>
<accession>A0AAE0J3U6</accession>
<comment type="subunit">
    <text evidence="3">Interacts with RIP1.</text>
</comment>
<protein>
    <recommendedName>
        <fullName evidence="4">Mitochondrial zinc maintenance protein 1, mitochondrial</fullName>
    </recommendedName>
</protein>
<gene>
    <name evidence="9" type="ORF">B0T19DRAFT_36987</name>
</gene>
<evidence type="ECO:0000313" key="10">
    <source>
        <dbReference type="Proteomes" id="UP001286456"/>
    </source>
</evidence>
<name>A0AAE0J3U6_9PEZI</name>
<dbReference type="GO" id="GO:0044183">
    <property type="term" value="F:protein folding chaperone"/>
    <property type="evidence" value="ECO:0007669"/>
    <property type="project" value="TreeGrafter"/>
</dbReference>
<dbReference type="AlphaFoldDB" id="A0AAE0J3U6"/>
<evidence type="ECO:0000313" key="9">
    <source>
        <dbReference type="EMBL" id="KAK3336368.1"/>
    </source>
</evidence>
<comment type="function">
    <text evidence="8">Assembly factor required for Rieske Fe-S protein RIP1 incorporation into the cytochrome b-c1 (CIII) complex. Functions as a chaperone, binding to this subunit within the mitochondrial matrix and stabilizing it prior to its translocation and insertion into the late CIII dimeric intermediate within the mitochondrial inner membrane. Modulates the mitochondrial matrix zinc pool.</text>
</comment>
<evidence type="ECO:0000256" key="6">
    <source>
        <dbReference type="ARBA" id="ARBA00023128"/>
    </source>
</evidence>
<dbReference type="InterPro" id="IPR045298">
    <property type="entry name" value="Complex1_LYR_LYRM7"/>
</dbReference>
<organism evidence="9 10">
    <name type="scientific">Cercophora scortea</name>
    <dbReference type="NCBI Taxonomy" id="314031"/>
    <lineage>
        <taxon>Eukaryota</taxon>
        <taxon>Fungi</taxon>
        <taxon>Dikarya</taxon>
        <taxon>Ascomycota</taxon>
        <taxon>Pezizomycotina</taxon>
        <taxon>Sordariomycetes</taxon>
        <taxon>Sordariomycetidae</taxon>
        <taxon>Sordariales</taxon>
        <taxon>Lasiosphaeriaceae</taxon>
        <taxon>Cercophora</taxon>
    </lineage>
</organism>
<evidence type="ECO:0000256" key="3">
    <source>
        <dbReference type="ARBA" id="ARBA00011589"/>
    </source>
</evidence>
<evidence type="ECO:0000256" key="8">
    <source>
        <dbReference type="ARBA" id="ARBA00025268"/>
    </source>
</evidence>
<proteinExistence type="inferred from homology"/>
<dbReference type="CDD" id="cd20267">
    <property type="entry name" value="Complex1_LYR_LYRM7"/>
    <property type="match status" value="1"/>
</dbReference>
<keyword evidence="5" id="KW-0809">Transit peptide</keyword>
<evidence type="ECO:0000256" key="4">
    <source>
        <dbReference type="ARBA" id="ARBA00015108"/>
    </source>
</evidence>
<dbReference type="EMBL" id="JAUEPO010000001">
    <property type="protein sequence ID" value="KAK3336368.1"/>
    <property type="molecule type" value="Genomic_DNA"/>
</dbReference>